<evidence type="ECO:0000313" key="1">
    <source>
        <dbReference type="EMBL" id="KAJ1171469.1"/>
    </source>
</evidence>
<gene>
    <name evidence="1" type="ORF">NDU88_003330</name>
</gene>
<dbReference type="EMBL" id="JANPWB010000007">
    <property type="protein sequence ID" value="KAJ1171469.1"/>
    <property type="molecule type" value="Genomic_DNA"/>
</dbReference>
<dbReference type="Proteomes" id="UP001066276">
    <property type="component" value="Chromosome 4_1"/>
</dbReference>
<protein>
    <submittedName>
        <fullName evidence="1">Uncharacterized protein</fullName>
    </submittedName>
</protein>
<dbReference type="AlphaFoldDB" id="A0AAV7T4P0"/>
<organism evidence="1 2">
    <name type="scientific">Pleurodeles waltl</name>
    <name type="common">Iberian ribbed newt</name>
    <dbReference type="NCBI Taxonomy" id="8319"/>
    <lineage>
        <taxon>Eukaryota</taxon>
        <taxon>Metazoa</taxon>
        <taxon>Chordata</taxon>
        <taxon>Craniata</taxon>
        <taxon>Vertebrata</taxon>
        <taxon>Euteleostomi</taxon>
        <taxon>Amphibia</taxon>
        <taxon>Batrachia</taxon>
        <taxon>Caudata</taxon>
        <taxon>Salamandroidea</taxon>
        <taxon>Salamandridae</taxon>
        <taxon>Pleurodelinae</taxon>
        <taxon>Pleurodeles</taxon>
    </lineage>
</organism>
<name>A0AAV7T4P0_PLEWA</name>
<comment type="caution">
    <text evidence="1">The sequence shown here is derived from an EMBL/GenBank/DDBJ whole genome shotgun (WGS) entry which is preliminary data.</text>
</comment>
<proteinExistence type="predicted"/>
<evidence type="ECO:0000313" key="2">
    <source>
        <dbReference type="Proteomes" id="UP001066276"/>
    </source>
</evidence>
<keyword evidence="2" id="KW-1185">Reference proteome</keyword>
<sequence>MAQGGRAPTTVHVRKSPAQYKEECVVGAKAHGRKLDEASVGWGTELELDKDLEAMLNKARELLKKQHRDRTTKGTGAHWT</sequence>
<accession>A0AAV7T4P0</accession>
<reference evidence="1" key="1">
    <citation type="journal article" date="2022" name="bioRxiv">
        <title>Sequencing and chromosome-scale assembly of the giantPleurodeles waltlgenome.</title>
        <authorList>
            <person name="Brown T."/>
            <person name="Elewa A."/>
            <person name="Iarovenko S."/>
            <person name="Subramanian E."/>
            <person name="Araus A.J."/>
            <person name="Petzold A."/>
            <person name="Susuki M."/>
            <person name="Suzuki K.-i.T."/>
            <person name="Hayashi T."/>
            <person name="Toyoda A."/>
            <person name="Oliveira C."/>
            <person name="Osipova E."/>
            <person name="Leigh N.D."/>
            <person name="Simon A."/>
            <person name="Yun M.H."/>
        </authorList>
    </citation>
    <scope>NUCLEOTIDE SEQUENCE</scope>
    <source>
        <strain evidence="1">20211129_DDA</strain>
        <tissue evidence="1">Liver</tissue>
    </source>
</reference>